<dbReference type="AlphaFoldDB" id="A0A6J6GVL5"/>
<accession>A0A6J6GVL5</accession>
<proteinExistence type="predicted"/>
<gene>
    <name evidence="2" type="ORF">UFOPK1808_01045</name>
</gene>
<dbReference type="EMBL" id="CAEZUL010000128">
    <property type="protein sequence ID" value="CAB4605347.1"/>
    <property type="molecule type" value="Genomic_DNA"/>
</dbReference>
<protein>
    <submittedName>
        <fullName evidence="2">Unannotated protein</fullName>
    </submittedName>
</protein>
<organism evidence="2">
    <name type="scientific">freshwater metagenome</name>
    <dbReference type="NCBI Taxonomy" id="449393"/>
    <lineage>
        <taxon>unclassified sequences</taxon>
        <taxon>metagenomes</taxon>
        <taxon>ecological metagenomes</taxon>
    </lineage>
</organism>
<feature type="region of interest" description="Disordered" evidence="1">
    <location>
        <begin position="1"/>
        <end position="44"/>
    </location>
</feature>
<feature type="compositionally biased region" description="Acidic residues" evidence="1">
    <location>
        <begin position="1"/>
        <end position="31"/>
    </location>
</feature>
<sequence>MVLLELLDESDDEELDDEEPESDDELLDDELGAGVLPDLPLSVL</sequence>
<evidence type="ECO:0000313" key="2">
    <source>
        <dbReference type="EMBL" id="CAB4605347.1"/>
    </source>
</evidence>
<name>A0A6J6GVL5_9ZZZZ</name>
<reference evidence="2" key="1">
    <citation type="submission" date="2020-05" db="EMBL/GenBank/DDBJ databases">
        <authorList>
            <person name="Chiriac C."/>
            <person name="Salcher M."/>
            <person name="Ghai R."/>
            <person name="Kavagutti S V."/>
        </authorList>
    </citation>
    <scope>NUCLEOTIDE SEQUENCE</scope>
</reference>
<evidence type="ECO:0000256" key="1">
    <source>
        <dbReference type="SAM" id="MobiDB-lite"/>
    </source>
</evidence>